<keyword evidence="6" id="KW-0378">Hydrolase</keyword>
<dbReference type="GO" id="GO:0005634">
    <property type="term" value="C:nucleus"/>
    <property type="evidence" value="ECO:0007669"/>
    <property type="project" value="UniProtKB-SubCell"/>
</dbReference>
<organism evidence="12 13">
    <name type="scientific">Malassezia japonica</name>
    <dbReference type="NCBI Taxonomy" id="223818"/>
    <lineage>
        <taxon>Eukaryota</taxon>
        <taxon>Fungi</taxon>
        <taxon>Dikarya</taxon>
        <taxon>Basidiomycota</taxon>
        <taxon>Ustilaginomycotina</taxon>
        <taxon>Malasseziomycetes</taxon>
        <taxon>Malasseziales</taxon>
        <taxon>Malasseziaceae</taxon>
        <taxon>Malassezia</taxon>
    </lineage>
</organism>
<dbReference type="InterPro" id="IPR047021">
    <property type="entry name" value="REXO1/3/4-like"/>
</dbReference>
<feature type="region of interest" description="Disordered" evidence="10">
    <location>
        <begin position="315"/>
        <end position="356"/>
    </location>
</feature>
<evidence type="ECO:0000313" key="12">
    <source>
        <dbReference type="EMBL" id="WFD41057.1"/>
    </source>
</evidence>
<dbReference type="InterPro" id="IPR013520">
    <property type="entry name" value="Ribonucl_H"/>
</dbReference>
<comment type="similarity">
    <text evidence="2">Belongs to the REXO4 family.</text>
</comment>
<comment type="subcellular location">
    <subcellularLocation>
        <location evidence="1">Nucleus</location>
    </subcellularLocation>
</comment>
<dbReference type="GeneID" id="85227701"/>
<dbReference type="Proteomes" id="UP001217754">
    <property type="component" value="Chromosome 8"/>
</dbReference>
<keyword evidence="13" id="KW-1185">Reference proteome</keyword>
<dbReference type="SUPFAM" id="SSF53098">
    <property type="entry name" value="Ribonuclease H-like"/>
    <property type="match status" value="1"/>
</dbReference>
<dbReference type="Pfam" id="PF00929">
    <property type="entry name" value="RNase_T"/>
    <property type="match status" value="1"/>
</dbReference>
<dbReference type="SMART" id="SM00479">
    <property type="entry name" value="EXOIII"/>
    <property type="match status" value="1"/>
</dbReference>
<evidence type="ECO:0000256" key="5">
    <source>
        <dbReference type="ARBA" id="ARBA00022722"/>
    </source>
</evidence>
<evidence type="ECO:0000256" key="6">
    <source>
        <dbReference type="ARBA" id="ARBA00022801"/>
    </source>
</evidence>
<dbReference type="PANTHER" id="PTHR12801:SF45">
    <property type="entry name" value="RNA EXONUCLEASE 4"/>
    <property type="match status" value="1"/>
</dbReference>
<dbReference type="GO" id="GO:0000027">
    <property type="term" value="P:ribosomal large subunit assembly"/>
    <property type="evidence" value="ECO:0007669"/>
    <property type="project" value="TreeGrafter"/>
</dbReference>
<dbReference type="Gene3D" id="3.30.420.10">
    <property type="entry name" value="Ribonuclease H-like superfamily/Ribonuclease H"/>
    <property type="match status" value="1"/>
</dbReference>
<keyword evidence="8" id="KW-0539">Nucleus</keyword>
<comment type="function">
    <text evidence="9">Exoribonuclease involved in ribosome biosynthesis. Involved in the processing of ITS1, the internal transcribed spacer localized between the 18S and 5.8S rRNAs.</text>
</comment>
<dbReference type="AlphaFoldDB" id="A0AAF0F5Q0"/>
<accession>A0AAF0F5Q0</accession>
<evidence type="ECO:0000256" key="10">
    <source>
        <dbReference type="SAM" id="MobiDB-lite"/>
    </source>
</evidence>
<dbReference type="GO" id="GO:0003676">
    <property type="term" value="F:nucleic acid binding"/>
    <property type="evidence" value="ECO:0007669"/>
    <property type="project" value="InterPro"/>
</dbReference>
<gene>
    <name evidence="12" type="primary">REX4</name>
    <name evidence="12" type="ORF">MJAP1_004050</name>
</gene>
<evidence type="ECO:0000256" key="4">
    <source>
        <dbReference type="ARBA" id="ARBA00022552"/>
    </source>
</evidence>
<dbReference type="GO" id="GO:0006364">
    <property type="term" value="P:rRNA processing"/>
    <property type="evidence" value="ECO:0007669"/>
    <property type="project" value="UniProtKB-KW"/>
</dbReference>
<proteinExistence type="inferred from homology"/>
<evidence type="ECO:0000256" key="7">
    <source>
        <dbReference type="ARBA" id="ARBA00022839"/>
    </source>
</evidence>
<reference evidence="12" key="1">
    <citation type="submission" date="2023-03" db="EMBL/GenBank/DDBJ databases">
        <title>Mating type loci evolution in Malassezia.</title>
        <authorList>
            <person name="Coelho M.A."/>
        </authorList>
    </citation>
    <scope>NUCLEOTIDE SEQUENCE</scope>
    <source>
        <strain evidence="12">CBS 9431</strain>
    </source>
</reference>
<dbReference type="InterPro" id="IPR036397">
    <property type="entry name" value="RNaseH_sf"/>
</dbReference>
<evidence type="ECO:0000256" key="9">
    <source>
        <dbReference type="ARBA" id="ARBA00025599"/>
    </source>
</evidence>
<name>A0AAF0F5Q0_9BASI</name>
<dbReference type="EMBL" id="CP119965">
    <property type="protein sequence ID" value="WFD41057.1"/>
    <property type="molecule type" value="Genomic_DNA"/>
</dbReference>
<dbReference type="InterPro" id="IPR012337">
    <property type="entry name" value="RNaseH-like_sf"/>
</dbReference>
<evidence type="ECO:0000256" key="1">
    <source>
        <dbReference type="ARBA" id="ARBA00004123"/>
    </source>
</evidence>
<evidence type="ECO:0000256" key="8">
    <source>
        <dbReference type="ARBA" id="ARBA00023242"/>
    </source>
</evidence>
<feature type="compositionally biased region" description="Polar residues" evidence="10">
    <location>
        <begin position="323"/>
        <end position="349"/>
    </location>
</feature>
<dbReference type="CDD" id="cd06144">
    <property type="entry name" value="REX4_like"/>
    <property type="match status" value="1"/>
</dbReference>
<dbReference type="RefSeq" id="XP_060123954.1">
    <property type="nucleotide sequence ID" value="XM_060267971.1"/>
</dbReference>
<keyword evidence="4" id="KW-0698">rRNA processing</keyword>
<evidence type="ECO:0000259" key="11">
    <source>
        <dbReference type="SMART" id="SM00479"/>
    </source>
</evidence>
<keyword evidence="5" id="KW-0540">Nuclease</keyword>
<dbReference type="GO" id="GO:0008408">
    <property type="term" value="F:3'-5' exonuclease activity"/>
    <property type="evidence" value="ECO:0007669"/>
    <property type="project" value="InterPro"/>
</dbReference>
<evidence type="ECO:0000313" key="13">
    <source>
        <dbReference type="Proteomes" id="UP001217754"/>
    </source>
</evidence>
<dbReference type="PANTHER" id="PTHR12801">
    <property type="entry name" value="RNA EXONUCLEASE REXO1 / RECO3 FAMILY MEMBER-RELATED"/>
    <property type="match status" value="1"/>
</dbReference>
<evidence type="ECO:0000256" key="2">
    <source>
        <dbReference type="ARBA" id="ARBA00010489"/>
    </source>
</evidence>
<feature type="region of interest" description="Disordered" evidence="10">
    <location>
        <begin position="1"/>
        <end position="48"/>
    </location>
</feature>
<protein>
    <recommendedName>
        <fullName evidence="3">RNA exonuclease 4</fullName>
    </recommendedName>
</protein>
<sequence>MSAAAKPGSNWSALQSKIRDDTSRPQRRRPRPRVSQPAPEPVQDTKPLPWFAEDLAPEDLALVLSTADSTESELAKRDVSRERLAFLKQNAVQWEGYLDERTKRRIVLGENEADMTPEKREIGHYIGIDCEMVGVGPGGRGSALARVSLVNWHGHVILDKFVRPQERVTDYRTWVSGVRPRDLINAPSFAEVQAEVATLIKGRVLVGHAIENDMRALMLSHPRPQIRDTAQFAPLREIAGRKQPGLRSLAKLVLGIEIQKSGHEHSSVEDARTTMAIFRTQKDAWDRTLGISKTRKRPAAHAGLTINISAAKSLEEEKLPTKSPRTQQATSPLGTLPSPRSVQLTTRMSQMRVRRDTARVRAAPEWWLND</sequence>
<keyword evidence="7 12" id="KW-0269">Exonuclease</keyword>
<feature type="domain" description="Exonuclease" evidence="11">
    <location>
        <begin position="124"/>
        <end position="287"/>
    </location>
</feature>
<dbReference type="InterPro" id="IPR037431">
    <property type="entry name" value="REX4_DEDDh_dom"/>
</dbReference>
<dbReference type="FunFam" id="3.30.420.10:FF:000007">
    <property type="entry name" value="Interferon-stimulated exonuclease gene 20"/>
    <property type="match status" value="1"/>
</dbReference>
<evidence type="ECO:0000256" key="3">
    <source>
        <dbReference type="ARBA" id="ARBA00016937"/>
    </source>
</evidence>